<keyword evidence="3" id="KW-0378">Hydrolase</keyword>
<dbReference type="AlphaFoldDB" id="A0ABD6EYC5"/>
<feature type="short sequence motif" description="Q motif" evidence="6">
    <location>
        <begin position="111"/>
        <end position="139"/>
    </location>
</feature>
<evidence type="ECO:0000256" key="1">
    <source>
        <dbReference type="ARBA" id="ARBA00012552"/>
    </source>
</evidence>
<dbReference type="PROSITE" id="PS51195">
    <property type="entry name" value="Q_MOTIF"/>
    <property type="match status" value="1"/>
</dbReference>
<protein>
    <recommendedName>
        <fullName evidence="1">RNA helicase</fullName>
        <ecNumber evidence="1">3.6.4.13</ecNumber>
    </recommendedName>
</protein>
<evidence type="ECO:0000259" key="8">
    <source>
        <dbReference type="PROSITE" id="PS51195"/>
    </source>
</evidence>
<proteinExistence type="predicted"/>
<gene>
    <name evidence="9" type="ORF">AB6A40_007964</name>
</gene>
<dbReference type="InterPro" id="IPR014014">
    <property type="entry name" value="RNA_helicase_DEAD_Q_motif"/>
</dbReference>
<evidence type="ECO:0000313" key="10">
    <source>
        <dbReference type="Proteomes" id="UP001608902"/>
    </source>
</evidence>
<organism evidence="9 10">
    <name type="scientific">Gnathostoma spinigerum</name>
    <dbReference type="NCBI Taxonomy" id="75299"/>
    <lineage>
        <taxon>Eukaryota</taxon>
        <taxon>Metazoa</taxon>
        <taxon>Ecdysozoa</taxon>
        <taxon>Nematoda</taxon>
        <taxon>Chromadorea</taxon>
        <taxon>Rhabditida</taxon>
        <taxon>Spirurina</taxon>
        <taxon>Gnathostomatomorpha</taxon>
        <taxon>Gnathostomatoidea</taxon>
        <taxon>Gnathostomatidae</taxon>
        <taxon>Gnathostoma</taxon>
    </lineage>
</organism>
<evidence type="ECO:0000256" key="3">
    <source>
        <dbReference type="ARBA" id="ARBA00022801"/>
    </source>
</evidence>
<evidence type="ECO:0000313" key="9">
    <source>
        <dbReference type="EMBL" id="MFH4981255.1"/>
    </source>
</evidence>
<dbReference type="GO" id="GO:0005524">
    <property type="term" value="F:ATP binding"/>
    <property type="evidence" value="ECO:0007669"/>
    <property type="project" value="UniProtKB-KW"/>
</dbReference>
<dbReference type="Gene3D" id="3.40.50.300">
    <property type="entry name" value="P-loop containing nucleotide triphosphate hydrolases"/>
    <property type="match status" value="1"/>
</dbReference>
<feature type="domain" description="DEAD-box RNA helicase Q" evidence="8">
    <location>
        <begin position="111"/>
        <end position="139"/>
    </location>
</feature>
<name>A0ABD6EYC5_9BILA</name>
<dbReference type="EMBL" id="JBGFUD010006875">
    <property type="protein sequence ID" value="MFH4981255.1"/>
    <property type="molecule type" value="Genomic_DNA"/>
</dbReference>
<evidence type="ECO:0000256" key="7">
    <source>
        <dbReference type="SAM" id="MobiDB-lite"/>
    </source>
</evidence>
<evidence type="ECO:0000256" key="5">
    <source>
        <dbReference type="ARBA" id="ARBA00022840"/>
    </source>
</evidence>
<dbReference type="SUPFAM" id="SSF52540">
    <property type="entry name" value="P-loop containing nucleoside triphosphate hydrolases"/>
    <property type="match status" value="1"/>
</dbReference>
<keyword evidence="4" id="KW-0347">Helicase</keyword>
<keyword evidence="10" id="KW-1185">Reference proteome</keyword>
<evidence type="ECO:0000256" key="6">
    <source>
        <dbReference type="PROSITE-ProRule" id="PRU00552"/>
    </source>
</evidence>
<keyword evidence="2" id="KW-0547">Nucleotide-binding</keyword>
<feature type="region of interest" description="Disordered" evidence="7">
    <location>
        <begin position="21"/>
        <end position="44"/>
    </location>
</feature>
<comment type="caution">
    <text evidence="9">The sequence shown here is derived from an EMBL/GenBank/DDBJ whole genome shotgun (WGS) entry which is preliminary data.</text>
</comment>
<dbReference type="Pfam" id="PF00270">
    <property type="entry name" value="DEAD"/>
    <property type="match status" value="1"/>
</dbReference>
<reference evidence="9 10" key="1">
    <citation type="submission" date="2024-08" db="EMBL/GenBank/DDBJ databases">
        <title>Gnathostoma spinigerum genome.</title>
        <authorList>
            <person name="Gonzalez-Bertolin B."/>
            <person name="Monzon S."/>
            <person name="Zaballos A."/>
            <person name="Jimenez P."/>
            <person name="Dekumyoy P."/>
            <person name="Varona S."/>
            <person name="Cuesta I."/>
            <person name="Sumanam S."/>
            <person name="Adisakwattana P."/>
            <person name="Gasser R.B."/>
            <person name="Hernandez-Gonzalez A."/>
            <person name="Young N.D."/>
            <person name="Perteguer M.J."/>
        </authorList>
    </citation>
    <scope>NUCLEOTIDE SEQUENCE [LARGE SCALE GENOMIC DNA]</scope>
    <source>
        <strain evidence="9">AL3</strain>
        <tissue evidence="9">Liver</tissue>
    </source>
</reference>
<dbReference type="InterPro" id="IPR011545">
    <property type="entry name" value="DEAD/DEAH_box_helicase_dom"/>
</dbReference>
<sequence>MNPNAPRFYANPVGSNVYTDHWGRGNVQNGGPYFQPPPLRQSSFPQRLNEQWNDTTQSNVITAMRTWSQQGPRDEHLERELFSGINSGINFDKYEEIPVEATGSDVPPPINDFSELPLHPWIQENIRKSGYTKPTPVQKYSIPSLLKQRHLMSCAQTGSGKTAAFLIPLINEILKNGPGSIRPV</sequence>
<keyword evidence="5" id="KW-0067">ATP-binding</keyword>
<dbReference type="PANTHER" id="PTHR47958">
    <property type="entry name" value="ATP-DEPENDENT RNA HELICASE DBP3"/>
    <property type="match status" value="1"/>
</dbReference>
<dbReference type="Proteomes" id="UP001608902">
    <property type="component" value="Unassembled WGS sequence"/>
</dbReference>
<evidence type="ECO:0000256" key="4">
    <source>
        <dbReference type="ARBA" id="ARBA00022806"/>
    </source>
</evidence>
<dbReference type="GO" id="GO:0003724">
    <property type="term" value="F:RNA helicase activity"/>
    <property type="evidence" value="ECO:0007669"/>
    <property type="project" value="UniProtKB-EC"/>
</dbReference>
<evidence type="ECO:0000256" key="2">
    <source>
        <dbReference type="ARBA" id="ARBA00022741"/>
    </source>
</evidence>
<dbReference type="InterPro" id="IPR027417">
    <property type="entry name" value="P-loop_NTPase"/>
</dbReference>
<accession>A0ABD6EYC5</accession>
<dbReference type="EC" id="3.6.4.13" evidence="1"/>
<dbReference type="GO" id="GO:0016787">
    <property type="term" value="F:hydrolase activity"/>
    <property type="evidence" value="ECO:0007669"/>
    <property type="project" value="UniProtKB-KW"/>
</dbReference>